<feature type="compositionally biased region" description="Low complexity" evidence="1">
    <location>
        <begin position="23"/>
        <end position="39"/>
    </location>
</feature>
<organism evidence="3 4">
    <name type="scientific">Lentinula raphanica</name>
    <dbReference type="NCBI Taxonomy" id="153919"/>
    <lineage>
        <taxon>Eukaryota</taxon>
        <taxon>Fungi</taxon>
        <taxon>Dikarya</taxon>
        <taxon>Basidiomycota</taxon>
        <taxon>Agaricomycotina</taxon>
        <taxon>Agaricomycetes</taxon>
        <taxon>Agaricomycetidae</taxon>
        <taxon>Agaricales</taxon>
        <taxon>Marasmiineae</taxon>
        <taxon>Omphalotaceae</taxon>
        <taxon>Lentinula</taxon>
    </lineage>
</organism>
<evidence type="ECO:0008006" key="5">
    <source>
        <dbReference type="Google" id="ProtNLM"/>
    </source>
</evidence>
<reference evidence="3" key="1">
    <citation type="submission" date="2022-08" db="EMBL/GenBank/DDBJ databases">
        <authorList>
            <consortium name="DOE Joint Genome Institute"/>
            <person name="Min B."/>
            <person name="Riley R."/>
            <person name="Sierra-Patev S."/>
            <person name="Naranjo-Ortiz M."/>
            <person name="Looney B."/>
            <person name="Konkel Z."/>
            <person name="Slot J.C."/>
            <person name="Sakamoto Y."/>
            <person name="Steenwyk J.L."/>
            <person name="Rokas A."/>
            <person name="Carro J."/>
            <person name="Camarero S."/>
            <person name="Ferreira P."/>
            <person name="Molpeceres G."/>
            <person name="Ruiz-Duenas F.J."/>
            <person name="Serrano A."/>
            <person name="Henrissat B."/>
            <person name="Drula E."/>
            <person name="Hughes K.W."/>
            <person name="Mata J.L."/>
            <person name="Ishikawa N.K."/>
            <person name="Vargas-Isla R."/>
            <person name="Ushijima S."/>
            <person name="Smith C.A."/>
            <person name="Ahrendt S."/>
            <person name="Andreopoulos W."/>
            <person name="He G."/>
            <person name="Labutti K."/>
            <person name="Lipzen A."/>
            <person name="Ng V."/>
            <person name="Sandor L."/>
            <person name="Barry K."/>
            <person name="Martinez A.T."/>
            <person name="Xiao Y."/>
            <person name="Gibbons J.G."/>
            <person name="Terashima K."/>
            <person name="Hibbett D.S."/>
            <person name="Grigoriev I.V."/>
        </authorList>
    </citation>
    <scope>NUCLEOTIDE SEQUENCE</scope>
    <source>
        <strain evidence="3">TFB9207</strain>
    </source>
</reference>
<feature type="region of interest" description="Disordered" evidence="1">
    <location>
        <begin position="23"/>
        <end position="51"/>
    </location>
</feature>
<protein>
    <recommendedName>
        <fullName evidence="5">DUF4148 domain-containing protein</fullName>
    </recommendedName>
</protein>
<dbReference type="AlphaFoldDB" id="A0AA38P110"/>
<evidence type="ECO:0000313" key="3">
    <source>
        <dbReference type="EMBL" id="KAJ3834322.1"/>
    </source>
</evidence>
<evidence type="ECO:0000256" key="2">
    <source>
        <dbReference type="SAM" id="SignalP"/>
    </source>
</evidence>
<evidence type="ECO:0000256" key="1">
    <source>
        <dbReference type="SAM" id="MobiDB-lite"/>
    </source>
</evidence>
<accession>A0AA38P110</accession>
<comment type="caution">
    <text evidence="3">The sequence shown here is derived from an EMBL/GenBank/DDBJ whole genome shotgun (WGS) entry which is preliminary data.</text>
</comment>
<keyword evidence="2" id="KW-0732">Signal</keyword>
<dbReference type="EMBL" id="MU806549">
    <property type="protein sequence ID" value="KAJ3834322.1"/>
    <property type="molecule type" value="Genomic_DNA"/>
</dbReference>
<dbReference type="Proteomes" id="UP001163846">
    <property type="component" value="Unassembled WGS sequence"/>
</dbReference>
<sequence>MTRSTLRLLFILGVVSSAVLAAPAPMASGSSSDRSSGQGPDAERAPDTRWSNKLTPDELVLVLNSLDFQNENDHLMSHFPMSPQEMAAAYQRANGSRQ</sequence>
<evidence type="ECO:0000313" key="4">
    <source>
        <dbReference type="Proteomes" id="UP001163846"/>
    </source>
</evidence>
<name>A0AA38P110_9AGAR</name>
<feature type="non-terminal residue" evidence="3">
    <location>
        <position position="98"/>
    </location>
</feature>
<proteinExistence type="predicted"/>
<gene>
    <name evidence="3" type="ORF">F5878DRAFT_664887</name>
</gene>
<feature type="chain" id="PRO_5041323309" description="DUF4148 domain-containing protein" evidence="2">
    <location>
        <begin position="22"/>
        <end position="98"/>
    </location>
</feature>
<keyword evidence="4" id="KW-1185">Reference proteome</keyword>
<feature type="signal peptide" evidence="2">
    <location>
        <begin position="1"/>
        <end position="21"/>
    </location>
</feature>